<comment type="caution">
    <text evidence="1">The sequence shown here is derived from an EMBL/GenBank/DDBJ whole genome shotgun (WGS) entry which is preliminary data.</text>
</comment>
<evidence type="ECO:0000313" key="2">
    <source>
        <dbReference type="Proteomes" id="UP001407405"/>
    </source>
</evidence>
<dbReference type="EMBL" id="JBCITM010000006">
    <property type="protein sequence ID" value="MEN1760341.1"/>
    <property type="molecule type" value="Genomic_DNA"/>
</dbReference>
<dbReference type="Proteomes" id="UP001407405">
    <property type="component" value="Unassembled WGS sequence"/>
</dbReference>
<protein>
    <submittedName>
        <fullName evidence="1">Uncharacterized protein</fullName>
    </submittedName>
</protein>
<keyword evidence="2" id="KW-1185">Reference proteome</keyword>
<accession>A0ABU9VT72</accession>
<organism evidence="1 2">
    <name type="scientific">Anoxynatronum sibiricum</name>
    <dbReference type="NCBI Taxonomy" id="210623"/>
    <lineage>
        <taxon>Bacteria</taxon>
        <taxon>Bacillati</taxon>
        <taxon>Bacillota</taxon>
        <taxon>Clostridia</taxon>
        <taxon>Eubacteriales</taxon>
        <taxon>Clostridiaceae</taxon>
        <taxon>Anoxynatronum</taxon>
    </lineage>
</organism>
<name>A0ABU9VT72_9CLOT</name>
<gene>
    <name evidence="1" type="ORF">AAIG11_07650</name>
</gene>
<dbReference type="RefSeq" id="WP_343185663.1">
    <property type="nucleotide sequence ID" value="NZ_JBCITM010000006.1"/>
</dbReference>
<reference evidence="1 2" key="1">
    <citation type="submission" date="2024-04" db="EMBL/GenBank/DDBJ databases">
        <title>Genome sequencing and metabolic network reconstruction of aminoacids and betaine degradation by Anoxynatronum sibiricum.</title>
        <authorList>
            <person name="Detkova E.N."/>
            <person name="Boltjanskaja Y.V."/>
            <person name="Mardanov A.V."/>
            <person name="Kevbrin V."/>
        </authorList>
    </citation>
    <scope>NUCLEOTIDE SEQUENCE [LARGE SCALE GENOMIC DNA]</scope>
    <source>
        <strain evidence="1 2">Z-7981</strain>
    </source>
</reference>
<proteinExistence type="predicted"/>
<sequence>MKEILFFIFDNMTDYEITFAMHMLNTSVGHGFIGFSAEIMDWYGMFKNEKEKLAFLNFMTSA</sequence>
<evidence type="ECO:0000313" key="1">
    <source>
        <dbReference type="EMBL" id="MEN1760341.1"/>
    </source>
</evidence>